<evidence type="ECO:0000256" key="1">
    <source>
        <dbReference type="ARBA" id="ARBA00009673"/>
    </source>
</evidence>
<dbReference type="EC" id="3.1.1.-" evidence="2"/>
<keyword evidence="2 3" id="KW-0378">Hydrolase</keyword>
<evidence type="ECO:0000313" key="3">
    <source>
        <dbReference type="EMBL" id="MBG3877248.1"/>
    </source>
</evidence>
<sequence>MRLLLQRARRGSVAVNGEIVAAIGPGLVVLAGFGPRDTAALPGEPRWAGMIDKMLDLRVFPDDAGKMNVGLRGWPVPDSMQDVEDSCIVSCAPLGQLLLVPQFTLHADCRKGRRPSFSSAAPPAVAERLFDQLSTDIDARLPGRVRCGIFAADMDVSLVNWGPVTIWLSDDDLFPERRPPHGGG</sequence>
<keyword evidence="2" id="KW-0820">tRNA-binding</keyword>
<dbReference type="RefSeq" id="WP_196609240.1">
    <property type="nucleotide sequence ID" value="NZ_VRYY01000249.1"/>
</dbReference>
<accession>A0ABS0J482</accession>
<comment type="function">
    <text evidence="2">An aminoacyl-tRNA editing enzyme that deacylates mischarged D-aminoacyl-tRNAs. Also deacylates mischarged glycyl-tRNA(Ala), protecting cells against glycine mischarging by AlaRS. Acts via tRNA-based rather than protein-based catalysis; rejects L-amino acids rather than detecting D-amino acids in the active site. By recycling D-aminoacyl-tRNA to D-amino acids and free tRNA molecules, this enzyme counteracts the toxicity associated with the formation of D-aminoacyl-tRNA entities in vivo and helps enforce protein L-homochirality.</text>
</comment>
<dbReference type="EMBL" id="VRYY01000249">
    <property type="protein sequence ID" value="MBG3877248.1"/>
    <property type="molecule type" value="Genomic_DNA"/>
</dbReference>
<dbReference type="PANTHER" id="PTHR10472:SF5">
    <property type="entry name" value="D-AMINOACYL-TRNA DEACYLASE 1"/>
    <property type="match status" value="1"/>
</dbReference>
<dbReference type="Gene3D" id="3.50.80.10">
    <property type="entry name" value="D-tyrosyl-tRNA(Tyr) deacylase"/>
    <property type="match status" value="1"/>
</dbReference>
<dbReference type="Proteomes" id="UP001194469">
    <property type="component" value="Unassembled WGS sequence"/>
</dbReference>
<comment type="catalytic activity">
    <reaction evidence="2">
        <text>a D-aminoacyl-tRNA + H2O = a tRNA + a D-alpha-amino acid + H(+)</text>
        <dbReference type="Rhea" id="RHEA:13953"/>
        <dbReference type="Rhea" id="RHEA-COMP:10123"/>
        <dbReference type="Rhea" id="RHEA-COMP:10124"/>
        <dbReference type="ChEBI" id="CHEBI:15377"/>
        <dbReference type="ChEBI" id="CHEBI:15378"/>
        <dbReference type="ChEBI" id="CHEBI:59871"/>
        <dbReference type="ChEBI" id="CHEBI:78442"/>
        <dbReference type="ChEBI" id="CHEBI:79333"/>
        <dbReference type="EC" id="3.1.1.96"/>
    </reaction>
</comment>
<comment type="subunit">
    <text evidence="2">Homodimer.</text>
</comment>
<reference evidence="3 4" key="1">
    <citation type="submission" date="2019-08" db="EMBL/GenBank/DDBJ databases">
        <authorList>
            <person name="Luo N."/>
        </authorList>
    </citation>
    <scope>NUCLEOTIDE SEQUENCE [LARGE SCALE GENOMIC DNA]</scope>
    <source>
        <strain evidence="3 4">NCIMB 9442</strain>
    </source>
</reference>
<organism evidence="3 4">
    <name type="scientific">Nitratidesulfovibrio oxamicus</name>
    <dbReference type="NCBI Taxonomy" id="32016"/>
    <lineage>
        <taxon>Bacteria</taxon>
        <taxon>Pseudomonadati</taxon>
        <taxon>Thermodesulfobacteriota</taxon>
        <taxon>Desulfovibrionia</taxon>
        <taxon>Desulfovibrionales</taxon>
        <taxon>Desulfovibrionaceae</taxon>
        <taxon>Nitratidesulfovibrio</taxon>
    </lineage>
</organism>
<comment type="domain">
    <text evidence="2">A Gly-cisPro motif from one monomer fits into the active site of the other monomer to allow specific chiral rejection of L-amino acids.</text>
</comment>
<dbReference type="InterPro" id="IPR003732">
    <property type="entry name" value="Daa-tRNA_deacyls_DTD"/>
</dbReference>
<keyword evidence="2" id="KW-0694">RNA-binding</keyword>
<dbReference type="EC" id="3.1.1.96" evidence="2"/>
<dbReference type="PANTHER" id="PTHR10472">
    <property type="entry name" value="D-TYROSYL-TRNA TYR DEACYLASE"/>
    <property type="match status" value="1"/>
</dbReference>
<dbReference type="Pfam" id="PF02580">
    <property type="entry name" value="Tyr_Deacylase"/>
    <property type="match status" value="1"/>
</dbReference>
<keyword evidence="2" id="KW-0963">Cytoplasm</keyword>
<comment type="similarity">
    <text evidence="1 2">Belongs to the DTD family.</text>
</comment>
<protein>
    <recommendedName>
        <fullName evidence="2">D-aminoacyl-tRNA deacylase</fullName>
        <shortName evidence="2">DTD</shortName>
        <ecNumber evidence="2">3.1.1.96</ecNumber>
    </recommendedName>
    <alternativeName>
        <fullName evidence="2">Gly-tRNA(Ala) deacylase</fullName>
        <ecNumber evidence="2">3.1.1.-</ecNumber>
    </alternativeName>
</protein>
<proteinExistence type="inferred from homology"/>
<dbReference type="SUPFAM" id="SSF69500">
    <property type="entry name" value="DTD-like"/>
    <property type="match status" value="1"/>
</dbReference>
<evidence type="ECO:0000313" key="4">
    <source>
        <dbReference type="Proteomes" id="UP001194469"/>
    </source>
</evidence>
<dbReference type="InterPro" id="IPR023509">
    <property type="entry name" value="DTD-like_sf"/>
</dbReference>
<comment type="subcellular location">
    <subcellularLocation>
        <location evidence="2">Cytoplasm</location>
    </subcellularLocation>
</comment>
<comment type="catalytic activity">
    <reaction evidence="2">
        <text>glycyl-tRNA(Ala) + H2O = tRNA(Ala) + glycine + H(+)</text>
        <dbReference type="Rhea" id="RHEA:53744"/>
        <dbReference type="Rhea" id="RHEA-COMP:9657"/>
        <dbReference type="Rhea" id="RHEA-COMP:13640"/>
        <dbReference type="ChEBI" id="CHEBI:15377"/>
        <dbReference type="ChEBI" id="CHEBI:15378"/>
        <dbReference type="ChEBI" id="CHEBI:57305"/>
        <dbReference type="ChEBI" id="CHEBI:78442"/>
        <dbReference type="ChEBI" id="CHEBI:78522"/>
    </reaction>
</comment>
<comment type="caution">
    <text evidence="3">The sequence shown here is derived from an EMBL/GenBank/DDBJ whole genome shotgun (WGS) entry which is preliminary data.</text>
</comment>
<evidence type="ECO:0000256" key="2">
    <source>
        <dbReference type="HAMAP-Rule" id="MF_00518"/>
    </source>
</evidence>
<keyword evidence="4" id="KW-1185">Reference proteome</keyword>
<name>A0ABS0J482_9BACT</name>
<gene>
    <name evidence="2" type="primary">dtd</name>
    <name evidence="3" type="ORF">FVW20_09520</name>
</gene>
<dbReference type="HAMAP" id="MF_00518">
    <property type="entry name" value="Deacylase_Dtd"/>
    <property type="match status" value="1"/>
</dbReference>
<feature type="short sequence motif" description="Gly-cisPro motif, important for rejection of L-amino acids" evidence="2">
    <location>
        <begin position="162"/>
        <end position="163"/>
    </location>
</feature>
<dbReference type="GO" id="GO:0051499">
    <property type="term" value="F:D-aminoacyl-tRNA deacylase activity"/>
    <property type="evidence" value="ECO:0007669"/>
    <property type="project" value="UniProtKB-EC"/>
</dbReference>